<dbReference type="PANTHER" id="PTHR34921">
    <property type="entry name" value="MEIOTIC RECOMBINATION PROTEIN REC114"/>
    <property type="match status" value="1"/>
</dbReference>
<gene>
    <name evidence="2" type="ORF">ANANG_G00103450</name>
</gene>
<dbReference type="EMBL" id="JAFIRN010000005">
    <property type="protein sequence ID" value="KAG5848817.1"/>
    <property type="molecule type" value="Genomic_DNA"/>
</dbReference>
<evidence type="ECO:0000256" key="1">
    <source>
        <dbReference type="SAM" id="MobiDB-lite"/>
    </source>
</evidence>
<sequence>MMAKGESRMFRLQFEGSSREEALEECASAARRLQEYLPVGAPQTNPPPSAQEHGTSMEETSNDVPGVKQGSVSVRELVQSFLGQPGSSLPLAYCHSALPSQELGPFLRLCLLDHSFPALVEEVENELKKLAQD</sequence>
<evidence type="ECO:0000313" key="3">
    <source>
        <dbReference type="Proteomes" id="UP001044222"/>
    </source>
</evidence>
<dbReference type="AlphaFoldDB" id="A0A9D3S3F9"/>
<dbReference type="PANTHER" id="PTHR34921:SF1">
    <property type="entry name" value="MEIOTIC RECOMBINATION PROTEIN REC114"/>
    <property type="match status" value="1"/>
</dbReference>
<dbReference type="InterPro" id="IPR029168">
    <property type="entry name" value="REC114L"/>
</dbReference>
<proteinExistence type="predicted"/>
<dbReference type="Proteomes" id="UP001044222">
    <property type="component" value="Unassembled WGS sequence"/>
</dbReference>
<comment type="caution">
    <text evidence="2">The sequence shown here is derived from an EMBL/GenBank/DDBJ whole genome shotgun (WGS) entry which is preliminary data.</text>
</comment>
<name>A0A9D3S3F9_ANGAN</name>
<feature type="region of interest" description="Disordered" evidence="1">
    <location>
        <begin position="39"/>
        <end position="67"/>
    </location>
</feature>
<reference evidence="2" key="1">
    <citation type="submission" date="2021-01" db="EMBL/GenBank/DDBJ databases">
        <title>A chromosome-scale assembly of European eel, Anguilla anguilla.</title>
        <authorList>
            <person name="Henkel C."/>
            <person name="Jong-Raadsen S.A."/>
            <person name="Dufour S."/>
            <person name="Weltzien F.-A."/>
            <person name="Palstra A.P."/>
            <person name="Pelster B."/>
            <person name="Spaink H.P."/>
            <person name="Van Den Thillart G.E."/>
            <person name="Jansen H."/>
            <person name="Zahm M."/>
            <person name="Klopp C."/>
            <person name="Cedric C."/>
            <person name="Louis A."/>
            <person name="Berthelot C."/>
            <person name="Parey E."/>
            <person name="Roest Crollius H."/>
            <person name="Montfort J."/>
            <person name="Robinson-Rechavi M."/>
            <person name="Bucao C."/>
            <person name="Bouchez O."/>
            <person name="Gislard M."/>
            <person name="Lluch J."/>
            <person name="Milhes M."/>
            <person name="Lampietro C."/>
            <person name="Lopez Roques C."/>
            <person name="Donnadieu C."/>
            <person name="Braasch I."/>
            <person name="Desvignes T."/>
            <person name="Postlethwait J."/>
            <person name="Bobe J."/>
            <person name="Guiguen Y."/>
            <person name="Dirks R."/>
        </authorList>
    </citation>
    <scope>NUCLEOTIDE SEQUENCE</scope>
    <source>
        <strain evidence="2">Tag_6206</strain>
        <tissue evidence="2">Liver</tissue>
    </source>
</reference>
<protein>
    <submittedName>
        <fullName evidence="2">Uncharacterized protein</fullName>
    </submittedName>
</protein>
<accession>A0A9D3S3F9</accession>
<dbReference type="Pfam" id="PF15165">
    <property type="entry name" value="REC114-like"/>
    <property type="match status" value="1"/>
</dbReference>
<evidence type="ECO:0000313" key="2">
    <source>
        <dbReference type="EMBL" id="KAG5848817.1"/>
    </source>
</evidence>
<keyword evidence="3" id="KW-1185">Reference proteome</keyword>
<feature type="compositionally biased region" description="Polar residues" evidence="1">
    <location>
        <begin position="52"/>
        <end position="63"/>
    </location>
</feature>
<organism evidence="2 3">
    <name type="scientific">Anguilla anguilla</name>
    <name type="common">European freshwater eel</name>
    <name type="synonym">Muraena anguilla</name>
    <dbReference type="NCBI Taxonomy" id="7936"/>
    <lineage>
        <taxon>Eukaryota</taxon>
        <taxon>Metazoa</taxon>
        <taxon>Chordata</taxon>
        <taxon>Craniata</taxon>
        <taxon>Vertebrata</taxon>
        <taxon>Euteleostomi</taxon>
        <taxon>Actinopterygii</taxon>
        <taxon>Neopterygii</taxon>
        <taxon>Teleostei</taxon>
        <taxon>Anguilliformes</taxon>
        <taxon>Anguillidae</taxon>
        <taxon>Anguilla</taxon>
    </lineage>
</organism>